<dbReference type="InterPro" id="IPR050492">
    <property type="entry name" value="Bact_metal-bind_prot9"/>
</dbReference>
<reference evidence="6" key="1">
    <citation type="submission" date="2019-04" db="EMBL/GenBank/DDBJ databases">
        <title>Evolution of Biomass-Degrading Anaerobic Consortia Revealed by Metagenomics.</title>
        <authorList>
            <person name="Peng X."/>
        </authorList>
    </citation>
    <scope>NUCLEOTIDE SEQUENCE</scope>
    <source>
        <strain evidence="6">SIG66</strain>
    </source>
</reference>
<evidence type="ECO:0000256" key="1">
    <source>
        <dbReference type="ARBA" id="ARBA00011028"/>
    </source>
</evidence>
<keyword evidence="5" id="KW-0812">Transmembrane</keyword>
<accession>A0A928DN90</accession>
<dbReference type="GO" id="GO:0007155">
    <property type="term" value="P:cell adhesion"/>
    <property type="evidence" value="ECO:0007669"/>
    <property type="project" value="InterPro"/>
</dbReference>
<dbReference type="InterPro" id="IPR006129">
    <property type="entry name" value="AdhesinB"/>
</dbReference>
<keyword evidence="5" id="KW-0472">Membrane</keyword>
<evidence type="ECO:0000256" key="5">
    <source>
        <dbReference type="SAM" id="Phobius"/>
    </source>
</evidence>
<dbReference type="InterPro" id="IPR006128">
    <property type="entry name" value="Lipoprotein_PsaA-like"/>
</dbReference>
<keyword evidence="5" id="KW-1133">Transmembrane helix</keyword>
<name>A0A928DN90_9BACT</name>
<proteinExistence type="inferred from homology"/>
<keyword evidence="2 4" id="KW-0813">Transport</keyword>
<gene>
    <name evidence="6" type="ORF">E7027_02020</name>
</gene>
<dbReference type="AlphaFoldDB" id="A0A928DN90"/>
<dbReference type="PANTHER" id="PTHR42953:SF3">
    <property type="entry name" value="HIGH-AFFINITY ZINC UPTAKE SYSTEM PROTEIN ZNUA"/>
    <property type="match status" value="1"/>
</dbReference>
<dbReference type="PRINTS" id="PR00691">
    <property type="entry name" value="ADHESINB"/>
</dbReference>
<evidence type="ECO:0000313" key="6">
    <source>
        <dbReference type="EMBL" id="MBE6420908.1"/>
    </source>
</evidence>
<dbReference type="GO" id="GO:0030001">
    <property type="term" value="P:metal ion transport"/>
    <property type="evidence" value="ECO:0007669"/>
    <property type="project" value="InterPro"/>
</dbReference>
<dbReference type="SUPFAM" id="SSF53807">
    <property type="entry name" value="Helical backbone' metal receptor"/>
    <property type="match status" value="1"/>
</dbReference>
<dbReference type="InterPro" id="IPR006127">
    <property type="entry name" value="ZnuA-like"/>
</dbReference>
<evidence type="ECO:0000256" key="2">
    <source>
        <dbReference type="ARBA" id="ARBA00022448"/>
    </source>
</evidence>
<comment type="similarity">
    <text evidence="1 4">Belongs to the bacterial solute-binding protein 9 family.</text>
</comment>
<protein>
    <submittedName>
        <fullName evidence="6">Zinc ABC transporter substrate-binding protein</fullName>
    </submittedName>
</protein>
<keyword evidence="3" id="KW-0732">Signal</keyword>
<sequence length="293" mass="33014">MKKTIFWVGIFLVIIGGIFWSTRKMPVSADNHKLRVVTSGYVPYSLAKQIGRERIEVSMLLPVNAEPHSFEPTPGVIVAINRADMFVYISDRLEPWAQDALGESATKAVRLAAAAAPAEDPHVWMDFNNMRQMAKLLTEKLAEKDPENKSFYEENLHAFLTEMNLLDEAFREGLSACQSREVVHVGHLAFKNLTQNYQLSLSALAGASHDGEHSVHKLAELIKFIREKQVKAIFTEETLSPRLSAAVAEETGVQVLPLYTVEHVSKDDFDQQVTYGEFMRRNLQSLKRGLVCR</sequence>
<dbReference type="Proteomes" id="UP000725649">
    <property type="component" value="Unassembled WGS sequence"/>
</dbReference>
<evidence type="ECO:0000256" key="3">
    <source>
        <dbReference type="ARBA" id="ARBA00022729"/>
    </source>
</evidence>
<dbReference type="Gene3D" id="3.40.50.1980">
    <property type="entry name" value="Nitrogenase molybdenum iron protein domain"/>
    <property type="match status" value="2"/>
</dbReference>
<dbReference type="EMBL" id="SUVG01000002">
    <property type="protein sequence ID" value="MBE6420908.1"/>
    <property type="molecule type" value="Genomic_DNA"/>
</dbReference>
<comment type="caution">
    <text evidence="6">The sequence shown here is derived from an EMBL/GenBank/DDBJ whole genome shotgun (WGS) entry which is preliminary data.</text>
</comment>
<dbReference type="Pfam" id="PF01297">
    <property type="entry name" value="ZnuA"/>
    <property type="match status" value="1"/>
</dbReference>
<dbReference type="PRINTS" id="PR00690">
    <property type="entry name" value="ADHESNFAMILY"/>
</dbReference>
<evidence type="ECO:0000256" key="4">
    <source>
        <dbReference type="RuleBase" id="RU003512"/>
    </source>
</evidence>
<evidence type="ECO:0000313" key="7">
    <source>
        <dbReference type="Proteomes" id="UP000725649"/>
    </source>
</evidence>
<feature type="transmembrane region" description="Helical" evidence="5">
    <location>
        <begin position="5"/>
        <end position="22"/>
    </location>
</feature>
<organism evidence="6 7">
    <name type="scientific">Candidatus Avelusimicrobium gallicola</name>
    <dbReference type="NCBI Taxonomy" id="2562704"/>
    <lineage>
        <taxon>Bacteria</taxon>
        <taxon>Pseudomonadati</taxon>
        <taxon>Elusimicrobiota</taxon>
        <taxon>Elusimicrobia</taxon>
        <taxon>Elusimicrobiales</taxon>
        <taxon>Elusimicrobiaceae</taxon>
        <taxon>Candidatus Avelusimicrobium</taxon>
    </lineage>
</organism>
<dbReference type="PANTHER" id="PTHR42953">
    <property type="entry name" value="HIGH-AFFINITY ZINC UPTAKE SYSTEM PROTEIN ZNUA-RELATED"/>
    <property type="match status" value="1"/>
</dbReference>
<dbReference type="GO" id="GO:0046872">
    <property type="term" value="F:metal ion binding"/>
    <property type="evidence" value="ECO:0007669"/>
    <property type="project" value="InterPro"/>
</dbReference>